<comment type="caution">
    <text evidence="1">The sequence shown here is derived from an EMBL/GenBank/DDBJ whole genome shotgun (WGS) entry which is preliminary data.</text>
</comment>
<dbReference type="GO" id="GO:0016491">
    <property type="term" value="F:oxidoreductase activity"/>
    <property type="evidence" value="ECO:0007669"/>
    <property type="project" value="InterPro"/>
</dbReference>
<dbReference type="EMBL" id="MASW01000005">
    <property type="protein sequence ID" value="PXY22501.1"/>
    <property type="molecule type" value="Genomic_DNA"/>
</dbReference>
<evidence type="ECO:0000313" key="2">
    <source>
        <dbReference type="Proteomes" id="UP000249915"/>
    </source>
</evidence>
<protein>
    <submittedName>
        <fullName evidence="1">Nitroreductase</fullName>
    </submittedName>
</protein>
<dbReference type="RefSeq" id="WP_112283104.1">
    <property type="nucleotide sequence ID" value="NZ_MASW01000005.1"/>
</dbReference>
<dbReference type="Pfam" id="PF04075">
    <property type="entry name" value="F420H2_quin_red"/>
    <property type="match status" value="1"/>
</dbReference>
<accession>A0A2V4ASI4</accession>
<dbReference type="InterPro" id="IPR012349">
    <property type="entry name" value="Split_barrel_FMN-bd"/>
</dbReference>
<dbReference type="InterPro" id="IPR004378">
    <property type="entry name" value="F420H2_quin_Rdtase"/>
</dbReference>
<keyword evidence="2" id="KW-1185">Reference proteome</keyword>
<dbReference type="NCBIfam" id="TIGR00026">
    <property type="entry name" value="hi_GC_TIGR00026"/>
    <property type="match status" value="1"/>
</dbReference>
<name>A0A2V4ASI4_9PSEU</name>
<evidence type="ECO:0000313" key="1">
    <source>
        <dbReference type="EMBL" id="PXY22501.1"/>
    </source>
</evidence>
<dbReference type="AlphaFoldDB" id="A0A2V4ASI4"/>
<gene>
    <name evidence="1" type="ORF">BAY60_21890</name>
</gene>
<dbReference type="Gene3D" id="2.30.110.10">
    <property type="entry name" value="Electron Transport, Fmn-binding Protein, Chain A"/>
    <property type="match status" value="1"/>
</dbReference>
<dbReference type="OrthoDB" id="163266at2"/>
<sequence>MEIVARKGPPTGVARLLFRLPVHVYRLGLGRLFGSRLMLLTHRGRKTGRQRQAVIEVVGGDATTGYLACSGFGRGAAWYRNVLAEPHVTIQVGNRRLPVRAEPLTEEQGAEAMAAYARRHPRAARKLCRLLGFAVDGSAADYREVGRRLPFVRFVPGP</sequence>
<organism evidence="1 2">
    <name type="scientific">Prauserella muralis</name>
    <dbReference type="NCBI Taxonomy" id="588067"/>
    <lineage>
        <taxon>Bacteria</taxon>
        <taxon>Bacillati</taxon>
        <taxon>Actinomycetota</taxon>
        <taxon>Actinomycetes</taxon>
        <taxon>Pseudonocardiales</taxon>
        <taxon>Pseudonocardiaceae</taxon>
        <taxon>Prauserella</taxon>
    </lineage>
</organism>
<dbReference type="Proteomes" id="UP000249915">
    <property type="component" value="Unassembled WGS sequence"/>
</dbReference>
<reference evidence="1 2" key="1">
    <citation type="submission" date="2016-07" db="EMBL/GenBank/DDBJ databases">
        <title>Draft genome sequence of Prauserella muralis DSM 45305, isolated from a mould-covered wall in an indoor environment.</title>
        <authorList>
            <person name="Ruckert C."/>
            <person name="Albersmeier A."/>
            <person name="Jiang C.-L."/>
            <person name="Jiang Y."/>
            <person name="Kalinowski J."/>
            <person name="Schneider O."/>
            <person name="Winkler A."/>
            <person name="Zotchev S.B."/>
        </authorList>
    </citation>
    <scope>NUCLEOTIDE SEQUENCE [LARGE SCALE GENOMIC DNA]</scope>
    <source>
        <strain evidence="1 2">DSM 45305</strain>
    </source>
</reference>
<proteinExistence type="predicted"/>